<proteinExistence type="predicted"/>
<evidence type="ECO:0000313" key="1">
    <source>
        <dbReference type="EMBL" id="KAL2784966.1"/>
    </source>
</evidence>
<comment type="caution">
    <text evidence="1">The sequence shown here is derived from an EMBL/GenBank/DDBJ whole genome shotgun (WGS) entry which is preliminary data.</text>
</comment>
<keyword evidence="2" id="KW-1185">Reference proteome</keyword>
<accession>A0ABR4FNY4</accession>
<organism evidence="1 2">
    <name type="scientific">Aspergillus keveii</name>
    <dbReference type="NCBI Taxonomy" id="714993"/>
    <lineage>
        <taxon>Eukaryota</taxon>
        <taxon>Fungi</taxon>
        <taxon>Dikarya</taxon>
        <taxon>Ascomycota</taxon>
        <taxon>Pezizomycotina</taxon>
        <taxon>Eurotiomycetes</taxon>
        <taxon>Eurotiomycetidae</taxon>
        <taxon>Eurotiales</taxon>
        <taxon>Aspergillaceae</taxon>
        <taxon>Aspergillus</taxon>
        <taxon>Aspergillus subgen. Nidulantes</taxon>
    </lineage>
</organism>
<reference evidence="1 2" key="1">
    <citation type="submission" date="2024-07" db="EMBL/GenBank/DDBJ databases">
        <title>Section-level genome sequencing and comparative genomics of Aspergillus sections Usti and Cavernicolus.</title>
        <authorList>
            <consortium name="Lawrence Berkeley National Laboratory"/>
            <person name="Nybo J.L."/>
            <person name="Vesth T.C."/>
            <person name="Theobald S."/>
            <person name="Frisvad J.C."/>
            <person name="Larsen T.O."/>
            <person name="Kjaerboelling I."/>
            <person name="Rothschild-Mancinelli K."/>
            <person name="Lyhne E.K."/>
            <person name="Kogle M.E."/>
            <person name="Barry K."/>
            <person name="Clum A."/>
            <person name="Na H."/>
            <person name="Ledsgaard L."/>
            <person name="Lin J."/>
            <person name="Lipzen A."/>
            <person name="Kuo A."/>
            <person name="Riley R."/>
            <person name="Mondo S."/>
            <person name="Labutti K."/>
            <person name="Haridas S."/>
            <person name="Pangalinan J."/>
            <person name="Salamov A.A."/>
            <person name="Simmons B.A."/>
            <person name="Magnuson J.K."/>
            <person name="Chen J."/>
            <person name="Drula E."/>
            <person name="Henrissat B."/>
            <person name="Wiebenga A."/>
            <person name="Lubbers R.J."/>
            <person name="Gomes A.C."/>
            <person name="Makela M.R."/>
            <person name="Stajich J."/>
            <person name="Grigoriev I.V."/>
            <person name="Mortensen U.H."/>
            <person name="De Vries R.P."/>
            <person name="Baker S.E."/>
            <person name="Andersen M.R."/>
        </authorList>
    </citation>
    <scope>NUCLEOTIDE SEQUENCE [LARGE SCALE GENOMIC DNA]</scope>
    <source>
        <strain evidence="1 2">CBS 209.92</strain>
    </source>
</reference>
<dbReference type="EMBL" id="JBFTWV010000160">
    <property type="protein sequence ID" value="KAL2784966.1"/>
    <property type="molecule type" value="Genomic_DNA"/>
</dbReference>
<sequence>MPFSFTKPSTKTVDDAASTYSAASTSTVLKEKAEAKHKFFSRNKPSIDEKNKAAALHNEALATYFALR</sequence>
<name>A0ABR4FNY4_9EURO</name>
<gene>
    <name evidence="1" type="ORF">BJX66DRAFT_315809</name>
</gene>
<dbReference type="Proteomes" id="UP001610563">
    <property type="component" value="Unassembled WGS sequence"/>
</dbReference>
<evidence type="ECO:0000313" key="2">
    <source>
        <dbReference type="Proteomes" id="UP001610563"/>
    </source>
</evidence>
<protein>
    <submittedName>
        <fullName evidence="1">Uncharacterized protein</fullName>
    </submittedName>
</protein>